<dbReference type="CDD" id="cd21134">
    <property type="entry name" value="YTH"/>
    <property type="match status" value="1"/>
</dbReference>
<accession>A0A3N4HDY3</accession>
<dbReference type="GO" id="GO:0005654">
    <property type="term" value="C:nucleoplasm"/>
    <property type="evidence" value="ECO:0007669"/>
    <property type="project" value="TreeGrafter"/>
</dbReference>
<evidence type="ECO:0000313" key="3">
    <source>
        <dbReference type="EMBL" id="RPA71426.1"/>
    </source>
</evidence>
<keyword evidence="4" id="KW-1185">Reference proteome</keyword>
<reference evidence="3 4" key="1">
    <citation type="journal article" date="2018" name="Nat. Ecol. Evol.">
        <title>Pezizomycetes genomes reveal the molecular basis of ectomycorrhizal truffle lifestyle.</title>
        <authorList>
            <person name="Murat C."/>
            <person name="Payen T."/>
            <person name="Noel B."/>
            <person name="Kuo A."/>
            <person name="Morin E."/>
            <person name="Chen J."/>
            <person name="Kohler A."/>
            <person name="Krizsan K."/>
            <person name="Balestrini R."/>
            <person name="Da Silva C."/>
            <person name="Montanini B."/>
            <person name="Hainaut M."/>
            <person name="Levati E."/>
            <person name="Barry K.W."/>
            <person name="Belfiori B."/>
            <person name="Cichocki N."/>
            <person name="Clum A."/>
            <person name="Dockter R.B."/>
            <person name="Fauchery L."/>
            <person name="Guy J."/>
            <person name="Iotti M."/>
            <person name="Le Tacon F."/>
            <person name="Lindquist E.A."/>
            <person name="Lipzen A."/>
            <person name="Malagnac F."/>
            <person name="Mello A."/>
            <person name="Molinier V."/>
            <person name="Miyauchi S."/>
            <person name="Poulain J."/>
            <person name="Riccioni C."/>
            <person name="Rubini A."/>
            <person name="Sitrit Y."/>
            <person name="Splivallo R."/>
            <person name="Traeger S."/>
            <person name="Wang M."/>
            <person name="Zifcakova L."/>
            <person name="Wipf D."/>
            <person name="Zambonelli A."/>
            <person name="Paolocci F."/>
            <person name="Nowrousian M."/>
            <person name="Ottonello S."/>
            <person name="Baldrian P."/>
            <person name="Spatafora J.W."/>
            <person name="Henrissat B."/>
            <person name="Nagy L.G."/>
            <person name="Aury J.M."/>
            <person name="Wincker P."/>
            <person name="Grigoriev I.V."/>
            <person name="Bonfante P."/>
            <person name="Martin F.M."/>
        </authorList>
    </citation>
    <scope>NUCLEOTIDE SEQUENCE [LARGE SCALE GENOMIC DNA]</scope>
    <source>
        <strain evidence="3 4">RN42</strain>
    </source>
</reference>
<sequence>MWAWKRLAGICFVLSEGILICACTDTRYYVVKSFNHENVKVAQKDNIWATQEKNEELFREAFEMSRDVILIFSVNKSRAFQGYARMESPPDPKTATPTWSKSLLWKSSAPFTIRWLTICEVNFGRIGHLNNKYNENQPVLIGRDGQEIDPETGAELCRVIDERAQYYENKNQHQDR</sequence>
<dbReference type="STRING" id="1160509.A0A3N4HDY3"/>
<evidence type="ECO:0000259" key="2">
    <source>
        <dbReference type="PROSITE" id="PS50882"/>
    </source>
</evidence>
<feature type="chain" id="PRO_5018313166" evidence="1">
    <location>
        <begin position="24"/>
        <end position="176"/>
    </location>
</feature>
<evidence type="ECO:0000313" key="4">
    <source>
        <dbReference type="Proteomes" id="UP000275078"/>
    </source>
</evidence>
<dbReference type="GO" id="GO:0000398">
    <property type="term" value="P:mRNA splicing, via spliceosome"/>
    <property type="evidence" value="ECO:0007669"/>
    <property type="project" value="TreeGrafter"/>
</dbReference>
<dbReference type="Proteomes" id="UP000275078">
    <property type="component" value="Unassembled WGS sequence"/>
</dbReference>
<dbReference type="Pfam" id="PF04146">
    <property type="entry name" value="YTH"/>
    <property type="match status" value="1"/>
</dbReference>
<organism evidence="3 4">
    <name type="scientific">Ascobolus immersus RN42</name>
    <dbReference type="NCBI Taxonomy" id="1160509"/>
    <lineage>
        <taxon>Eukaryota</taxon>
        <taxon>Fungi</taxon>
        <taxon>Dikarya</taxon>
        <taxon>Ascomycota</taxon>
        <taxon>Pezizomycotina</taxon>
        <taxon>Pezizomycetes</taxon>
        <taxon>Pezizales</taxon>
        <taxon>Ascobolaceae</taxon>
        <taxon>Ascobolus</taxon>
    </lineage>
</organism>
<keyword evidence="1" id="KW-0732">Signal</keyword>
<proteinExistence type="predicted"/>
<protein>
    <submittedName>
        <fullName evidence="3">YTH-domain-containing protein</fullName>
    </submittedName>
</protein>
<name>A0A3N4HDY3_ASCIM</name>
<evidence type="ECO:0000256" key="1">
    <source>
        <dbReference type="SAM" id="SignalP"/>
    </source>
</evidence>
<dbReference type="GO" id="GO:0003729">
    <property type="term" value="F:mRNA binding"/>
    <property type="evidence" value="ECO:0007669"/>
    <property type="project" value="TreeGrafter"/>
</dbReference>
<dbReference type="GO" id="GO:0000381">
    <property type="term" value="P:regulation of alternative mRNA splicing, via spliceosome"/>
    <property type="evidence" value="ECO:0007669"/>
    <property type="project" value="TreeGrafter"/>
</dbReference>
<dbReference type="PANTHER" id="PTHR12357">
    <property type="entry name" value="YTH YT521-B HOMOLOGY DOMAIN-CONTAINING"/>
    <property type="match status" value="1"/>
</dbReference>
<dbReference type="Gene3D" id="3.10.590.10">
    <property type="entry name" value="ph1033 like domains"/>
    <property type="match status" value="1"/>
</dbReference>
<feature type="signal peptide" evidence="1">
    <location>
        <begin position="1"/>
        <end position="23"/>
    </location>
</feature>
<dbReference type="AlphaFoldDB" id="A0A3N4HDY3"/>
<dbReference type="PANTHER" id="PTHR12357:SF3">
    <property type="entry name" value="YTH DOMAIN-CONTAINING PROTEIN 1"/>
    <property type="match status" value="1"/>
</dbReference>
<dbReference type="InterPro" id="IPR007275">
    <property type="entry name" value="YTH_domain"/>
</dbReference>
<dbReference type="PROSITE" id="PS50882">
    <property type="entry name" value="YTH"/>
    <property type="match status" value="1"/>
</dbReference>
<dbReference type="InterPro" id="IPR045168">
    <property type="entry name" value="YTH_prot"/>
</dbReference>
<gene>
    <name evidence="3" type="ORF">BJ508DRAFT_218032</name>
</gene>
<dbReference type="OrthoDB" id="6103986at2759"/>
<dbReference type="GO" id="GO:1990247">
    <property type="term" value="F:N6-methyladenosine-containing RNA reader activity"/>
    <property type="evidence" value="ECO:0007669"/>
    <property type="project" value="TreeGrafter"/>
</dbReference>
<dbReference type="EMBL" id="ML119930">
    <property type="protein sequence ID" value="RPA71426.1"/>
    <property type="molecule type" value="Genomic_DNA"/>
</dbReference>
<feature type="domain" description="YTH" evidence="2">
    <location>
        <begin position="26"/>
        <end position="160"/>
    </location>
</feature>